<accession>A0A2W5PAI8</accession>
<evidence type="ECO:0000313" key="10">
    <source>
        <dbReference type="Proteomes" id="UP000249229"/>
    </source>
</evidence>
<keyword evidence="2" id="KW-1003">Cell membrane</keyword>
<protein>
    <submittedName>
        <fullName evidence="9">ABC transporter permease</fullName>
    </submittedName>
</protein>
<evidence type="ECO:0000313" key="9">
    <source>
        <dbReference type="EMBL" id="PZQ59895.1"/>
    </source>
</evidence>
<dbReference type="EMBL" id="QFQI01000007">
    <property type="protein sequence ID" value="PZQ59895.1"/>
    <property type="molecule type" value="Genomic_DNA"/>
</dbReference>
<name>A0A2W5PAI8_9SPHN</name>
<sequence>MSIALRLALRDLRHGGRGLLLLAMCLFLGTAALAGIGSLSASMLAALDAQGRAMLGGDLELLVSQRRATVEERAALDGAGRVAEVVSLRAMAHAGADSALVELRGVDDRWPLVGRFRLAPGALAARPHGRQVAIAPALAARLGVRVGGTLRLGDAPFRVIGLIAEEPDRLGAGFALGAPAVVDMAGLDASALVQPGSLYRSGYRLLLPRPAAAATLGERLVKRFAGAGWSARTPDNAARGLRGGVATLGQFLLLVGLAALAIAGVGVGSGVSAYLAARTRMIATLKVLGARSPLIARLFLIELGLVGAAGMLPGVALGAAVPWIVTALAGDALPVAPRLALYPLPLLTAAALGVLVALLFALPALAQARRVPAATLLRDALADTARPSWRVLAAMAGLLAALVALAVLSSGNRLLALGFVAGVALLVVLLWVVGIGLRRLLARLPRPRRPLLRLALANLHRPGAATDRLVVALGLGFSLFVALAVIDSSIAAELAGAAPARAPRFFAADVPADEAARFRAAVTTAAPGARIEAVPSLRGAIVAVKGVAVADLRTLPADAWVLRGDRTLTWAARVPPRNQVVAGRWWPADYRGPPLVSIEDRAAAALGLKVGDAITVSVLGVDVPARIAALRRIDWQGLGLNFAIVFSPGYIEEAPHSLLASIYAPPGRDGAIARSVAGALPSVTLIRVGDVIAQLSALLGQIALAVRVAAAATVLAGLAVLVGAVAASGRARRYDSVVLKLLGGSARQVLAVQAIEYALLAALLSGIALAAGAGAGWYVVRHVFDMGWAPDWGVVAATLAGASAVTLGIGVAGSVPALRARPAGVLRTL</sequence>
<feature type="transmembrane region" description="Helical" evidence="6">
    <location>
        <begin position="469"/>
        <end position="486"/>
    </location>
</feature>
<evidence type="ECO:0000256" key="5">
    <source>
        <dbReference type="ARBA" id="ARBA00023136"/>
    </source>
</evidence>
<organism evidence="9 10">
    <name type="scientific">Sphingomonas taxi</name>
    <dbReference type="NCBI Taxonomy" id="1549858"/>
    <lineage>
        <taxon>Bacteria</taxon>
        <taxon>Pseudomonadati</taxon>
        <taxon>Pseudomonadota</taxon>
        <taxon>Alphaproteobacteria</taxon>
        <taxon>Sphingomonadales</taxon>
        <taxon>Sphingomonadaceae</taxon>
        <taxon>Sphingomonas</taxon>
    </lineage>
</organism>
<dbReference type="InterPro" id="IPR038766">
    <property type="entry name" value="Membrane_comp_ABC_pdt"/>
</dbReference>
<dbReference type="Pfam" id="PF02687">
    <property type="entry name" value="FtsX"/>
    <property type="match status" value="2"/>
</dbReference>
<feature type="domain" description="MacB-like periplasmic core" evidence="8">
    <location>
        <begin position="21"/>
        <end position="179"/>
    </location>
</feature>
<feature type="transmembrane region" description="Helical" evidence="6">
    <location>
        <begin position="251"/>
        <end position="277"/>
    </location>
</feature>
<feature type="transmembrane region" description="Helical" evidence="6">
    <location>
        <begin position="757"/>
        <end position="780"/>
    </location>
</feature>
<dbReference type="InterPro" id="IPR003838">
    <property type="entry name" value="ABC3_permease_C"/>
</dbReference>
<keyword evidence="5 6" id="KW-0472">Membrane</keyword>
<dbReference type="GO" id="GO:0005886">
    <property type="term" value="C:plasma membrane"/>
    <property type="evidence" value="ECO:0007669"/>
    <property type="project" value="UniProtKB-SubCell"/>
</dbReference>
<evidence type="ECO:0000256" key="2">
    <source>
        <dbReference type="ARBA" id="ARBA00022475"/>
    </source>
</evidence>
<dbReference type="Proteomes" id="UP000249229">
    <property type="component" value="Unassembled WGS sequence"/>
</dbReference>
<comment type="caution">
    <text evidence="9">The sequence shown here is derived from an EMBL/GenBank/DDBJ whole genome shotgun (WGS) entry which is preliminary data.</text>
</comment>
<evidence type="ECO:0000259" key="8">
    <source>
        <dbReference type="Pfam" id="PF12704"/>
    </source>
</evidence>
<feature type="transmembrane region" description="Helical" evidence="6">
    <location>
        <begin position="414"/>
        <end position="437"/>
    </location>
</feature>
<feature type="transmembrane region" description="Helical" evidence="6">
    <location>
        <begin position="298"/>
        <end position="324"/>
    </location>
</feature>
<proteinExistence type="predicted"/>
<reference evidence="9 10" key="1">
    <citation type="submission" date="2017-08" db="EMBL/GenBank/DDBJ databases">
        <title>Infants hospitalized years apart are colonized by the same room-sourced microbial strains.</title>
        <authorList>
            <person name="Brooks B."/>
            <person name="Olm M.R."/>
            <person name="Firek B.A."/>
            <person name="Baker R."/>
            <person name="Thomas B.C."/>
            <person name="Morowitz M.J."/>
            <person name="Banfield J.F."/>
        </authorList>
    </citation>
    <scope>NUCLEOTIDE SEQUENCE [LARGE SCALE GENOMIC DNA]</scope>
    <source>
        <strain evidence="9">S2_005_001_R1_22</strain>
    </source>
</reference>
<evidence type="ECO:0000259" key="7">
    <source>
        <dbReference type="Pfam" id="PF02687"/>
    </source>
</evidence>
<keyword evidence="3 6" id="KW-0812">Transmembrane</keyword>
<dbReference type="PANTHER" id="PTHR30287">
    <property type="entry name" value="MEMBRANE COMPONENT OF PREDICTED ABC SUPERFAMILY METABOLITE UPTAKE TRANSPORTER"/>
    <property type="match status" value="1"/>
</dbReference>
<dbReference type="PANTHER" id="PTHR30287:SF1">
    <property type="entry name" value="INNER MEMBRANE PROTEIN"/>
    <property type="match status" value="1"/>
</dbReference>
<keyword evidence="4 6" id="KW-1133">Transmembrane helix</keyword>
<evidence type="ECO:0000256" key="1">
    <source>
        <dbReference type="ARBA" id="ARBA00004651"/>
    </source>
</evidence>
<dbReference type="Pfam" id="PF12704">
    <property type="entry name" value="MacB_PCD"/>
    <property type="match status" value="1"/>
</dbReference>
<dbReference type="AlphaFoldDB" id="A0A2W5PAI8"/>
<evidence type="ECO:0000256" key="3">
    <source>
        <dbReference type="ARBA" id="ARBA00022692"/>
    </source>
</evidence>
<evidence type="ECO:0000256" key="4">
    <source>
        <dbReference type="ARBA" id="ARBA00022989"/>
    </source>
</evidence>
<evidence type="ECO:0000256" key="6">
    <source>
        <dbReference type="SAM" id="Phobius"/>
    </source>
</evidence>
<feature type="transmembrane region" description="Helical" evidence="6">
    <location>
        <begin position="792"/>
        <end position="818"/>
    </location>
</feature>
<feature type="domain" description="ABC3 transporter permease C-terminal" evidence="7">
    <location>
        <begin position="708"/>
        <end position="818"/>
    </location>
</feature>
<dbReference type="InterPro" id="IPR025857">
    <property type="entry name" value="MacB_PCD"/>
</dbReference>
<feature type="transmembrane region" description="Helical" evidence="6">
    <location>
        <begin position="387"/>
        <end position="408"/>
    </location>
</feature>
<gene>
    <name evidence="9" type="ORF">DI544_10280</name>
</gene>
<feature type="domain" description="ABC3 transporter permease C-terminal" evidence="7">
    <location>
        <begin position="255"/>
        <end position="371"/>
    </location>
</feature>
<comment type="subcellular location">
    <subcellularLocation>
        <location evidence="1">Cell membrane</location>
        <topology evidence="1">Multi-pass membrane protein</topology>
    </subcellularLocation>
</comment>
<feature type="transmembrane region" description="Helical" evidence="6">
    <location>
        <begin position="344"/>
        <end position="366"/>
    </location>
</feature>
<feature type="transmembrane region" description="Helical" evidence="6">
    <location>
        <begin position="704"/>
        <end position="727"/>
    </location>
</feature>